<feature type="region of interest" description="Disordered" evidence="3">
    <location>
        <begin position="213"/>
        <end position="470"/>
    </location>
</feature>
<keyword evidence="6" id="KW-1185">Reference proteome</keyword>
<sequence length="470" mass="51013">MDQDSFRKLLQTPRAPAGGTPTRLATSTSKSKAKAVGAGQPAFKPRTIKKKAADAGPYRDRASERRLGVNNDYAEVEAIAEDFERRAASTADPKTIEEQRQYLGGDSTHTVLVKGLDLSLLEQSRARLAASTAVEEDESLELAFREAAAPSASSPTVTDTSASAPRKRTREEILAAIKNKRAKTGDKADTTPEPVVLKGADVALEEAKKAGKFRPIGFKPIGGEKKVKKVKAKEKGEKKRKADAKPGGEQPLTMSAQAAEAAASATPEAGPSKPPAAKAPEPELEPLDESFDIFADAGDYTGVDIGDDDESSESDREMRAEEQEEGEERPDAQAPAPRVRWVDVEEDDRASPPKAGSVPSELAPKPSKSQSRSPPPAEVRARPPDEQYSDGEEEEERPMRLQPLASSAIPSIRDLLEADKAADKSQKWRDKKGKKKQEKGEGKPEVDKNKLDRDYKRLKAYTDKKARKET</sequence>
<dbReference type="InterPro" id="IPR039896">
    <property type="entry name" value="Red-like"/>
</dbReference>
<comment type="subcellular location">
    <subcellularLocation>
        <location evidence="1">Nucleus</location>
    </subcellularLocation>
</comment>
<dbReference type="HOGENOM" id="CLU_048753_0_0_1"/>
<gene>
    <name evidence="5" type="ORF">CERSUDRAFT_112785</name>
</gene>
<dbReference type="Proteomes" id="UP000016930">
    <property type="component" value="Unassembled WGS sequence"/>
</dbReference>
<feature type="compositionally biased region" description="Low complexity" evidence="3">
    <location>
        <begin position="147"/>
        <end position="164"/>
    </location>
</feature>
<organism evidence="5 6">
    <name type="scientific">Ceriporiopsis subvermispora (strain B)</name>
    <name type="common">White-rot fungus</name>
    <name type="synonym">Gelatoporia subvermispora</name>
    <dbReference type="NCBI Taxonomy" id="914234"/>
    <lineage>
        <taxon>Eukaryota</taxon>
        <taxon>Fungi</taxon>
        <taxon>Dikarya</taxon>
        <taxon>Basidiomycota</taxon>
        <taxon>Agaricomycotina</taxon>
        <taxon>Agaricomycetes</taxon>
        <taxon>Polyporales</taxon>
        <taxon>Gelatoporiaceae</taxon>
        <taxon>Gelatoporia</taxon>
    </lineage>
</organism>
<evidence type="ECO:0000256" key="2">
    <source>
        <dbReference type="ARBA" id="ARBA00023242"/>
    </source>
</evidence>
<evidence type="ECO:0000256" key="3">
    <source>
        <dbReference type="SAM" id="MobiDB-lite"/>
    </source>
</evidence>
<feature type="region of interest" description="Disordered" evidence="3">
    <location>
        <begin position="1"/>
        <end position="60"/>
    </location>
</feature>
<feature type="compositionally biased region" description="Basic and acidic residues" evidence="3">
    <location>
        <begin position="51"/>
        <end position="60"/>
    </location>
</feature>
<feature type="compositionally biased region" description="Basic and acidic residues" evidence="3">
    <location>
        <begin position="438"/>
        <end position="470"/>
    </location>
</feature>
<evidence type="ECO:0000256" key="1">
    <source>
        <dbReference type="ARBA" id="ARBA00004123"/>
    </source>
</evidence>
<dbReference type="OrthoDB" id="3366823at2759"/>
<feature type="compositionally biased region" description="Acidic residues" evidence="3">
    <location>
        <begin position="387"/>
        <end position="396"/>
    </location>
</feature>
<proteinExistence type="predicted"/>
<dbReference type="AlphaFoldDB" id="M2R3J0"/>
<evidence type="ECO:0000313" key="5">
    <source>
        <dbReference type="EMBL" id="EMD39090.1"/>
    </source>
</evidence>
<evidence type="ECO:0000259" key="4">
    <source>
        <dbReference type="Pfam" id="PF07808"/>
    </source>
</evidence>
<name>M2R3J0_CERS8</name>
<evidence type="ECO:0000313" key="6">
    <source>
        <dbReference type="Proteomes" id="UP000016930"/>
    </source>
</evidence>
<feature type="compositionally biased region" description="Basic and acidic residues" evidence="3">
    <location>
        <begin position="414"/>
        <end position="428"/>
    </location>
</feature>
<feature type="region of interest" description="Disordered" evidence="3">
    <location>
        <begin position="146"/>
        <end position="170"/>
    </location>
</feature>
<protein>
    <recommendedName>
        <fullName evidence="4">RED-like N-terminal domain-containing protein</fullName>
    </recommendedName>
</protein>
<dbReference type="PANTHER" id="PTHR12765">
    <property type="entry name" value="RED PROTEIN IK FACTOR CYTOKINE IK"/>
    <property type="match status" value="1"/>
</dbReference>
<feature type="compositionally biased region" description="Low complexity" evidence="3">
    <location>
        <begin position="255"/>
        <end position="279"/>
    </location>
</feature>
<accession>M2R3J0</accession>
<dbReference type="EMBL" id="KB445794">
    <property type="protein sequence ID" value="EMD39090.1"/>
    <property type="molecule type" value="Genomic_DNA"/>
</dbReference>
<dbReference type="STRING" id="914234.M2R3J0"/>
<dbReference type="GO" id="GO:0005634">
    <property type="term" value="C:nucleus"/>
    <property type="evidence" value="ECO:0007669"/>
    <property type="project" value="UniProtKB-SubCell"/>
</dbReference>
<reference evidence="5 6" key="1">
    <citation type="journal article" date="2012" name="Proc. Natl. Acad. Sci. U.S.A.">
        <title>Comparative genomics of Ceriporiopsis subvermispora and Phanerochaete chrysosporium provide insight into selective ligninolysis.</title>
        <authorList>
            <person name="Fernandez-Fueyo E."/>
            <person name="Ruiz-Duenas F.J."/>
            <person name="Ferreira P."/>
            <person name="Floudas D."/>
            <person name="Hibbett D.S."/>
            <person name="Canessa P."/>
            <person name="Larrondo L.F."/>
            <person name="James T.Y."/>
            <person name="Seelenfreund D."/>
            <person name="Lobos S."/>
            <person name="Polanco R."/>
            <person name="Tello M."/>
            <person name="Honda Y."/>
            <person name="Watanabe T."/>
            <person name="Watanabe T."/>
            <person name="Ryu J.S."/>
            <person name="Kubicek C.P."/>
            <person name="Schmoll M."/>
            <person name="Gaskell J."/>
            <person name="Hammel K.E."/>
            <person name="St John F.J."/>
            <person name="Vanden Wymelenberg A."/>
            <person name="Sabat G."/>
            <person name="Splinter BonDurant S."/>
            <person name="Syed K."/>
            <person name="Yadav J.S."/>
            <person name="Doddapaneni H."/>
            <person name="Subramanian V."/>
            <person name="Lavin J.L."/>
            <person name="Oguiza J.A."/>
            <person name="Perez G."/>
            <person name="Pisabarro A.G."/>
            <person name="Ramirez L."/>
            <person name="Santoyo F."/>
            <person name="Master E."/>
            <person name="Coutinho P.M."/>
            <person name="Henrissat B."/>
            <person name="Lombard V."/>
            <person name="Magnuson J.K."/>
            <person name="Kuees U."/>
            <person name="Hori C."/>
            <person name="Igarashi K."/>
            <person name="Samejima M."/>
            <person name="Held B.W."/>
            <person name="Barry K.W."/>
            <person name="LaButti K.M."/>
            <person name="Lapidus A."/>
            <person name="Lindquist E.A."/>
            <person name="Lucas S.M."/>
            <person name="Riley R."/>
            <person name="Salamov A.A."/>
            <person name="Hoffmeister D."/>
            <person name="Schwenk D."/>
            <person name="Hadar Y."/>
            <person name="Yarden O."/>
            <person name="de Vries R.P."/>
            <person name="Wiebenga A."/>
            <person name="Stenlid J."/>
            <person name="Eastwood D."/>
            <person name="Grigoriev I.V."/>
            <person name="Berka R.M."/>
            <person name="Blanchette R.A."/>
            <person name="Kersten P."/>
            <person name="Martinez A.T."/>
            <person name="Vicuna R."/>
            <person name="Cullen D."/>
        </authorList>
    </citation>
    <scope>NUCLEOTIDE SEQUENCE [LARGE SCALE GENOMIC DNA]</scope>
    <source>
        <strain evidence="5 6">B</strain>
    </source>
</reference>
<feature type="compositionally biased region" description="Acidic residues" evidence="3">
    <location>
        <begin position="282"/>
        <end position="291"/>
    </location>
</feature>
<feature type="compositionally biased region" description="Basic residues" evidence="3">
    <location>
        <begin position="226"/>
        <end position="242"/>
    </location>
</feature>
<keyword evidence="2" id="KW-0539">Nucleus</keyword>
<feature type="domain" description="RED-like N-terminal" evidence="4">
    <location>
        <begin position="49"/>
        <end position="156"/>
    </location>
</feature>
<dbReference type="InterPro" id="IPR012916">
    <property type="entry name" value="RED_N"/>
</dbReference>
<dbReference type="Pfam" id="PF07808">
    <property type="entry name" value="RED_N"/>
    <property type="match status" value="1"/>
</dbReference>